<feature type="region of interest" description="Disordered" evidence="1">
    <location>
        <begin position="1"/>
        <end position="65"/>
    </location>
</feature>
<dbReference type="AlphaFoldDB" id="A0A212JN11"/>
<reference evidence="2" key="1">
    <citation type="submission" date="2016-04" db="EMBL/GenBank/DDBJ databases">
        <authorList>
            <person name="Evans L.H."/>
            <person name="Alamgir A."/>
            <person name="Owens N."/>
            <person name="Weber N.D."/>
            <person name="Virtaneva K."/>
            <person name="Barbian K."/>
            <person name="Babar A."/>
            <person name="Rosenke K."/>
        </authorList>
    </citation>
    <scope>NUCLEOTIDE SEQUENCE</scope>
    <source>
        <strain evidence="2">86</strain>
    </source>
</reference>
<sequence length="65" mass="6761">MNTHDIKERQKKDVKPGKGVAPDPDVQSHDANVGLGGECITPPHPESARADSGEPCDDGRGAGKS</sequence>
<proteinExistence type="predicted"/>
<evidence type="ECO:0000256" key="1">
    <source>
        <dbReference type="SAM" id="MobiDB-lite"/>
    </source>
</evidence>
<organism evidence="2">
    <name type="scientific">uncultured delta proteobacterium</name>
    <dbReference type="NCBI Taxonomy" id="34034"/>
    <lineage>
        <taxon>Bacteria</taxon>
        <taxon>Deltaproteobacteria</taxon>
        <taxon>environmental samples</taxon>
    </lineage>
</organism>
<evidence type="ECO:0000313" key="2">
    <source>
        <dbReference type="EMBL" id="SBW00829.1"/>
    </source>
</evidence>
<gene>
    <name evidence="2" type="ORF">KL86DPRO_11850</name>
</gene>
<dbReference type="EMBL" id="FLUQ01000001">
    <property type="protein sequence ID" value="SBW00829.1"/>
    <property type="molecule type" value="Genomic_DNA"/>
</dbReference>
<feature type="compositionally biased region" description="Basic and acidic residues" evidence="1">
    <location>
        <begin position="1"/>
        <end position="16"/>
    </location>
</feature>
<protein>
    <submittedName>
        <fullName evidence="2">Uncharacterized protein</fullName>
    </submittedName>
</protein>
<accession>A0A212JN11</accession>
<feature type="compositionally biased region" description="Basic and acidic residues" evidence="1">
    <location>
        <begin position="46"/>
        <end position="65"/>
    </location>
</feature>
<name>A0A212JN11_9DELT</name>